<feature type="compositionally biased region" description="Polar residues" evidence="1">
    <location>
        <begin position="636"/>
        <end position="651"/>
    </location>
</feature>
<feature type="region of interest" description="Disordered" evidence="1">
    <location>
        <begin position="636"/>
        <end position="673"/>
    </location>
</feature>
<keyword evidence="2" id="KW-1133">Transmembrane helix</keyword>
<comment type="caution">
    <text evidence="3">The sequence shown here is derived from an EMBL/GenBank/DDBJ whole genome shotgun (WGS) entry which is preliminary data.</text>
</comment>
<evidence type="ECO:0000313" key="4">
    <source>
        <dbReference type="Proteomes" id="UP000271374"/>
    </source>
</evidence>
<feature type="transmembrane region" description="Helical" evidence="2">
    <location>
        <begin position="135"/>
        <end position="155"/>
    </location>
</feature>
<keyword evidence="4" id="KW-1185">Reference proteome</keyword>
<sequence>MKLVSFAESKQQMRKIYILLTLVILLIVPTPAFAAESEKWYMKPFEWMLGAFFEYILAPVAGIHEPAHYIFYQGDGLIWGMYNEEQFNNAVQAGYNMMLVVVSFMLVGAIIKMAIQNSYGKFSSSMQVDMMDNGFKILIALVLIFQFFTIVNIFFTLNVYGVNMFEKHIQDPTSLVDMGAGALTKAGEEQDKDKELSFTDLDGNEGNPIKTAIVSFFSFGVALWFKAYYIQRMFFITGLIILAPIWLSTLFFPKLQGITSTAFKELWAQIISQTIHAAVFFVYYWLFDGMSDFNDWLTYILALSIFIPVSESIRFAMGATSDNAGKMATIGTLAGAGSLMHMMKAGGEIKNGFKNAFMERKGVFDGQNAGGNGNGSSIPGMGFAKENADRQYGGSANLNGSPNKFARNMRSFGHVAAGFGSAMMRTGGFTAGMGINPLTGHLAAEGGAQVGKEGGYGAGVLSYAGGKGIVGKGKNALEGFKSSYDSSRENGGNAFQATMSGLGGGMKEGAISTDARTNPVRRNELAQKIGGALGEASYGRGVGYQMGSEMATNFAFKGNDNVDVARLDDKQKYAVVTSNRGSYLAQMGPNNKMIPITNMKPGDANLANGQMVIQEYQVSTSETGIRSFQPQQQQYSIRQVNQGSNQGSQFARQKVATPAKQPNIQEFITQKPN</sequence>
<gene>
    <name evidence="3" type="ORF">EKG37_17670</name>
</gene>
<dbReference type="Proteomes" id="UP000271374">
    <property type="component" value="Unassembled WGS sequence"/>
</dbReference>
<keyword evidence="2" id="KW-0472">Membrane</keyword>
<protein>
    <submittedName>
        <fullName evidence="3">Uncharacterized protein</fullName>
    </submittedName>
</protein>
<name>A0A431VY30_9BACI</name>
<reference evidence="3 4" key="1">
    <citation type="submission" date="2018-12" db="EMBL/GenBank/DDBJ databases">
        <title>Bacillus yapensis draft genome sequence.</title>
        <authorList>
            <person name="Yu L."/>
            <person name="Xu X."/>
            <person name="Tang X."/>
        </authorList>
    </citation>
    <scope>NUCLEOTIDE SEQUENCE [LARGE SCALE GENOMIC DNA]</scope>
    <source>
        <strain evidence="3 4">XXST-01</strain>
    </source>
</reference>
<proteinExistence type="predicted"/>
<keyword evidence="2" id="KW-0812">Transmembrane</keyword>
<accession>A0A431VY30</accession>
<feature type="transmembrane region" description="Helical" evidence="2">
    <location>
        <begin position="266"/>
        <end position="287"/>
    </location>
</feature>
<dbReference type="EMBL" id="RXNT01000016">
    <property type="protein sequence ID" value="RTR28130.1"/>
    <property type="molecule type" value="Genomic_DNA"/>
</dbReference>
<feature type="transmembrane region" description="Helical" evidence="2">
    <location>
        <begin position="93"/>
        <end position="115"/>
    </location>
</feature>
<evidence type="ECO:0000313" key="3">
    <source>
        <dbReference type="EMBL" id="RTR28130.1"/>
    </source>
</evidence>
<dbReference type="AlphaFoldDB" id="A0A431VY30"/>
<feature type="transmembrane region" description="Helical" evidence="2">
    <location>
        <begin position="296"/>
        <end position="317"/>
    </location>
</feature>
<feature type="compositionally biased region" description="Polar residues" evidence="1">
    <location>
        <begin position="660"/>
        <end position="673"/>
    </location>
</feature>
<organism evidence="3 4">
    <name type="scientific">Bacillus yapensis</name>
    <dbReference type="NCBI Taxonomy" id="2492960"/>
    <lineage>
        <taxon>Bacteria</taxon>
        <taxon>Bacillati</taxon>
        <taxon>Bacillota</taxon>
        <taxon>Bacilli</taxon>
        <taxon>Bacillales</taxon>
        <taxon>Bacillaceae</taxon>
        <taxon>Bacillus</taxon>
    </lineage>
</organism>
<dbReference type="OrthoDB" id="2534037at2"/>
<feature type="transmembrane region" description="Helical" evidence="2">
    <location>
        <begin position="234"/>
        <end position="254"/>
    </location>
</feature>
<dbReference type="RefSeq" id="WP_126410134.1">
    <property type="nucleotide sequence ID" value="NZ_RXNT01000016.1"/>
</dbReference>
<evidence type="ECO:0000256" key="2">
    <source>
        <dbReference type="SAM" id="Phobius"/>
    </source>
</evidence>
<evidence type="ECO:0000256" key="1">
    <source>
        <dbReference type="SAM" id="MobiDB-lite"/>
    </source>
</evidence>